<dbReference type="PANTHER" id="PTHR45138:SF9">
    <property type="entry name" value="DIGUANYLATE CYCLASE DGCM-RELATED"/>
    <property type="match status" value="1"/>
</dbReference>
<dbReference type="FunFam" id="3.30.70.270:FF:000001">
    <property type="entry name" value="Diguanylate cyclase domain protein"/>
    <property type="match status" value="1"/>
</dbReference>
<proteinExistence type="predicted"/>
<dbReference type="Pfam" id="PF00990">
    <property type="entry name" value="GGDEF"/>
    <property type="match status" value="1"/>
</dbReference>
<name>A0AA37T313_9GAMM</name>
<reference evidence="7 8" key="1">
    <citation type="journal article" date="2014" name="Int. J. Syst. Evol. Microbiol.">
        <title>Complete genome sequence of Corynebacterium casei LMG S-19264T (=DSM 44701T), isolated from a smear-ripened cheese.</title>
        <authorList>
            <consortium name="US DOE Joint Genome Institute (JGI-PGF)"/>
            <person name="Walter F."/>
            <person name="Albersmeier A."/>
            <person name="Kalinowski J."/>
            <person name="Ruckert C."/>
        </authorList>
    </citation>
    <scope>NUCLEOTIDE SEQUENCE [LARGE SCALE GENOMIC DNA]</scope>
    <source>
        <strain evidence="7 8">NBRC 110095</strain>
    </source>
</reference>
<feature type="transmembrane region" description="Helical" evidence="5">
    <location>
        <begin position="182"/>
        <end position="206"/>
    </location>
</feature>
<feature type="transmembrane region" description="Helical" evidence="5">
    <location>
        <begin position="58"/>
        <end position="74"/>
    </location>
</feature>
<dbReference type="PANTHER" id="PTHR45138">
    <property type="entry name" value="REGULATORY COMPONENTS OF SENSORY TRANSDUCTION SYSTEM"/>
    <property type="match status" value="1"/>
</dbReference>
<feature type="compositionally biased region" description="Polar residues" evidence="4">
    <location>
        <begin position="421"/>
        <end position="430"/>
    </location>
</feature>
<dbReference type="InterPro" id="IPR007894">
    <property type="entry name" value="MASE2"/>
</dbReference>
<dbReference type="GO" id="GO:0043709">
    <property type="term" value="P:cell adhesion involved in single-species biofilm formation"/>
    <property type="evidence" value="ECO:0007669"/>
    <property type="project" value="TreeGrafter"/>
</dbReference>
<evidence type="ECO:0000256" key="1">
    <source>
        <dbReference type="ARBA" id="ARBA00001946"/>
    </source>
</evidence>
<dbReference type="CDD" id="cd01949">
    <property type="entry name" value="GGDEF"/>
    <property type="match status" value="1"/>
</dbReference>
<comment type="catalytic activity">
    <reaction evidence="3">
        <text>2 GTP = 3',3'-c-di-GMP + 2 diphosphate</text>
        <dbReference type="Rhea" id="RHEA:24898"/>
        <dbReference type="ChEBI" id="CHEBI:33019"/>
        <dbReference type="ChEBI" id="CHEBI:37565"/>
        <dbReference type="ChEBI" id="CHEBI:58805"/>
        <dbReference type="EC" id="2.7.7.65"/>
    </reaction>
</comment>
<dbReference type="AlphaFoldDB" id="A0AA37T313"/>
<keyword evidence="5" id="KW-0472">Membrane</keyword>
<feature type="compositionally biased region" description="Low complexity" evidence="4">
    <location>
        <begin position="29"/>
        <end position="38"/>
    </location>
</feature>
<comment type="cofactor">
    <cofactor evidence="1">
        <name>Mg(2+)</name>
        <dbReference type="ChEBI" id="CHEBI:18420"/>
    </cofactor>
</comment>
<gene>
    <name evidence="7" type="ORF">GCM10007877_14990</name>
</gene>
<evidence type="ECO:0000256" key="2">
    <source>
        <dbReference type="ARBA" id="ARBA00012528"/>
    </source>
</evidence>
<feature type="compositionally biased region" description="Polar residues" evidence="4">
    <location>
        <begin position="388"/>
        <end position="403"/>
    </location>
</feature>
<dbReference type="SUPFAM" id="SSF55073">
    <property type="entry name" value="Nucleotide cyclase"/>
    <property type="match status" value="1"/>
</dbReference>
<dbReference type="InterPro" id="IPR043128">
    <property type="entry name" value="Rev_trsase/Diguanyl_cyclase"/>
</dbReference>
<evidence type="ECO:0000256" key="3">
    <source>
        <dbReference type="ARBA" id="ARBA00034247"/>
    </source>
</evidence>
<comment type="caution">
    <text evidence="7">The sequence shown here is derived from an EMBL/GenBank/DDBJ whole genome shotgun (WGS) entry which is preliminary data.</text>
</comment>
<dbReference type="Pfam" id="PF05230">
    <property type="entry name" value="MASE2"/>
    <property type="match status" value="1"/>
</dbReference>
<dbReference type="InterPro" id="IPR050469">
    <property type="entry name" value="Diguanylate_Cyclase"/>
</dbReference>
<dbReference type="GO" id="GO:0005886">
    <property type="term" value="C:plasma membrane"/>
    <property type="evidence" value="ECO:0007669"/>
    <property type="project" value="TreeGrafter"/>
</dbReference>
<feature type="transmembrane region" description="Helical" evidence="5">
    <location>
        <begin position="80"/>
        <end position="100"/>
    </location>
</feature>
<feature type="compositionally biased region" description="Basic and acidic residues" evidence="4">
    <location>
        <begin position="13"/>
        <end position="25"/>
    </location>
</feature>
<feature type="transmembrane region" description="Helical" evidence="5">
    <location>
        <begin position="112"/>
        <end position="129"/>
    </location>
</feature>
<dbReference type="InterPro" id="IPR000160">
    <property type="entry name" value="GGDEF_dom"/>
</dbReference>
<organism evidence="7 8">
    <name type="scientific">Marinibactrum halimedae</name>
    <dbReference type="NCBI Taxonomy" id="1444977"/>
    <lineage>
        <taxon>Bacteria</taxon>
        <taxon>Pseudomonadati</taxon>
        <taxon>Pseudomonadota</taxon>
        <taxon>Gammaproteobacteria</taxon>
        <taxon>Cellvibrionales</taxon>
        <taxon>Cellvibrionaceae</taxon>
        <taxon>Marinibactrum</taxon>
    </lineage>
</organism>
<keyword evidence="8" id="KW-1185">Reference proteome</keyword>
<evidence type="ECO:0000313" key="7">
    <source>
        <dbReference type="EMBL" id="GLS25785.1"/>
    </source>
</evidence>
<dbReference type="EC" id="2.7.7.65" evidence="2"/>
<dbReference type="InterPro" id="IPR029787">
    <property type="entry name" value="Nucleotide_cyclase"/>
</dbReference>
<accession>A0AA37T313</accession>
<evidence type="ECO:0000259" key="6">
    <source>
        <dbReference type="PROSITE" id="PS50887"/>
    </source>
</evidence>
<dbReference type="GO" id="GO:0052621">
    <property type="term" value="F:diguanylate cyclase activity"/>
    <property type="evidence" value="ECO:0007669"/>
    <property type="project" value="UniProtKB-EC"/>
</dbReference>
<dbReference type="NCBIfam" id="TIGR00254">
    <property type="entry name" value="GGDEF"/>
    <property type="match status" value="1"/>
</dbReference>
<dbReference type="GO" id="GO:1902201">
    <property type="term" value="P:negative regulation of bacterial-type flagellum-dependent cell motility"/>
    <property type="evidence" value="ECO:0007669"/>
    <property type="project" value="TreeGrafter"/>
</dbReference>
<dbReference type="Gene3D" id="3.30.70.270">
    <property type="match status" value="1"/>
</dbReference>
<keyword evidence="5" id="KW-0812">Transmembrane</keyword>
<feature type="domain" description="GGDEF" evidence="6">
    <location>
        <begin position="253"/>
        <end position="398"/>
    </location>
</feature>
<keyword evidence="5" id="KW-1133">Transmembrane helix</keyword>
<evidence type="ECO:0000313" key="8">
    <source>
        <dbReference type="Proteomes" id="UP001156870"/>
    </source>
</evidence>
<dbReference type="RefSeq" id="WP_232593914.1">
    <property type="nucleotide sequence ID" value="NZ_BSPD01000035.1"/>
</dbReference>
<sequence length="430" mass="48171">MVNKHLPPFLKPRSQEKTFDHPERRSKPRSNSPSSSESQEGKLTIGESFSRRMFPSRVLIYALCTIAFTGMYIGGDIHWLQWATTCLIGLGWPHIVYFYYTRTQQNGYHAERRVFGMDAFLCGLSLAWVEFHILPSIGLTNTIVTAFVMLCGLRGLIWFLLSCIAGMGVGVLLHGFHVNQTLSLWGLLASLPLIVVSPIVLGLNTFQLGLKLSQQKQEFQRLSRTDHLSQLWNRRHWITTLDHALERFHRYNTSATIAILDIDFFKDINDQYGHLAGDKAISTIGHIINGSIRKVDTACRYGGEEFALLMPDTNESQALTVAERLRASVAKRTMEAPVINSSEKEPSNGISHFSMTVSIGVSAVNGDFTSVNDWIKAADSALYQSKSSGRNQVTLWQPKPSSKQRTKNYYPLSHNTDDLTHPSTSANPPS</sequence>
<protein>
    <recommendedName>
        <fullName evidence="2">diguanylate cyclase</fullName>
        <ecNumber evidence="2">2.7.7.65</ecNumber>
    </recommendedName>
</protein>
<feature type="region of interest" description="Disordered" evidence="4">
    <location>
        <begin position="388"/>
        <end position="430"/>
    </location>
</feature>
<evidence type="ECO:0000256" key="4">
    <source>
        <dbReference type="SAM" id="MobiDB-lite"/>
    </source>
</evidence>
<dbReference type="EMBL" id="BSPD01000035">
    <property type="protein sequence ID" value="GLS25785.1"/>
    <property type="molecule type" value="Genomic_DNA"/>
</dbReference>
<dbReference type="SMART" id="SM00267">
    <property type="entry name" value="GGDEF"/>
    <property type="match status" value="1"/>
</dbReference>
<feature type="transmembrane region" description="Helical" evidence="5">
    <location>
        <begin position="158"/>
        <end position="176"/>
    </location>
</feature>
<dbReference type="Proteomes" id="UP001156870">
    <property type="component" value="Unassembled WGS sequence"/>
</dbReference>
<dbReference type="PROSITE" id="PS50887">
    <property type="entry name" value="GGDEF"/>
    <property type="match status" value="1"/>
</dbReference>
<evidence type="ECO:0000256" key="5">
    <source>
        <dbReference type="SAM" id="Phobius"/>
    </source>
</evidence>
<feature type="region of interest" description="Disordered" evidence="4">
    <location>
        <begin position="1"/>
        <end position="43"/>
    </location>
</feature>